<dbReference type="InterPro" id="IPR000219">
    <property type="entry name" value="DH_dom"/>
</dbReference>
<sequence length="1406" mass="159995">MSHQQQHYYEGGGHGTPSAQDEVEAMLNSLVGPQPHTSGSGVYNNRDYNNSNYFNYDQQQQQQYNSNIGPPPQLPPRNESNGYLRNNSTMEGSNKYYYHSNSNPDTNYGYPPPSSSNNYPSNHPLPPTPLPQRVSSVTAETSSAYPPVDHHNNNNYSTSFIDPTYQQNIPMPVPHYQHHQRHASGGSIESAPYPPLQYHHHQRNPSQGTPPGSPPPQHQQVYPPLGYPDATQEIINNSYRPNFTTHVSDASTLVSTPSTVDTPPPIYPPVNVGGFRPNPTTAPIQQQQPSRRQPSALRNNMIMTIERPRYSYLPDSINTDGLGNDGEMPFVPVSPDTDSDEEQYFTQQHHANEYSPATTTPSASVIQEYQQKQSHYQPQPEQHHEPQQQQQQQQEQRQQQQPHTSGTQYIDPSSYYMYPPAKDYQPAEQQPHVEVMAPVMQTQPQAPSSPITQSEFPQDVQVVPADTTTAAVPLMEEAPKEIVYEPNYGFVSVLSVAFMRNVKGLENVRELWCASEYNESFTGSEAVTIIRNLLKEQVPDDYCILVCNVLMGGQPPLFSPTQYSQKSLISNSVNAEDTYFLEEDITEQNVPEGVIPSLTPCYSFGCRPGLGGCYSYSCPNVGRDFIVDNKVQATVTHDAADKTTSSSPAGGWLVSHEAWSARMDREFLLKLEKREIGRQEVLNETIYSEEKYLADLRILQEVIVRGIEQSGAIEADRVGAFINTVFNNYQELLQMSEAMFKDMLARYHQYENECIPTIGDILVQHMQFFEEAYVKYSPQALLAKYLAEAEIKKNPEFEKFTKEIAKHERTNRLPIWHYLLSPVTRMQRYPLLIEALLKKTPKDHPDHVFLTRSYEIIKSVAHKADNTATHIKKRLAILHIRDSITFKQGEYHELQLSDPNRRIYHKGTLKRRSGSLDVADKNDIYAFVFDHMLLMTKLRKTNTGEEYRIWKKPIPLQMLVVQNNATNVKYQMSGTATSYTIPGGQVALILHHLGSRGGAVYPFFCSSLEEKQLWTKAIDDAKASLKKRQGDADVFELRPLDDVNFRNIGSGQSSGTTTRVNCSVPFVSSRNEKKIAIGTDNGVFFKTEGQDNSVRRIIQCESVIQLAIMEKYHILIVLTEKALRAYPVDVLDSKSNTRAIDRIEVEIAQHVNFFQIGFCNGRDMLVFKKKKNTTSVFTALEPFCDLRDPKNEKLLTQRPSIFSNRPEYLRWFKKYKDFYIGAEASNIHFLKAKLNIVCERGFEVIDPENLTVGRDIPDSEDPEFYFVTRHQEPLKPLAMYRINDKFLLCYDRFAFYVNNRNGSLVPRADKRKPATVCDWEGTPAQIVYEHPYIIAIDPYFIEIRHVDTGELVQIISGENIRLAYYNGGGERPIIHVCMSHSQKPDTQALFHLVLNNHRNSSGYPRR</sequence>
<dbReference type="SUPFAM" id="SSF48065">
    <property type="entry name" value="DBL homology domain (DH-domain)"/>
    <property type="match status" value="1"/>
</dbReference>
<dbReference type="PANTHER" id="PTHR46572">
    <property type="entry name" value="RHO1 GDP-GTP EXCHANGE PROTEIN 1-RELATED"/>
    <property type="match status" value="1"/>
</dbReference>
<dbReference type="SMART" id="SM00325">
    <property type="entry name" value="RhoGEF"/>
    <property type="match status" value="1"/>
</dbReference>
<evidence type="ECO:0000313" key="8">
    <source>
        <dbReference type="Proteomes" id="UP000053815"/>
    </source>
</evidence>
<evidence type="ECO:0000256" key="2">
    <source>
        <dbReference type="ARBA" id="ARBA00022658"/>
    </source>
</evidence>
<protein>
    <submittedName>
        <fullName evidence="7">Rho guanyl nucleotide exchange factor</fullName>
    </submittedName>
</protein>
<dbReference type="PANTHER" id="PTHR46572:SF1">
    <property type="entry name" value="RHO1 GUANINE NUCLEOTIDE EXCHANGE FACTOR TUS1"/>
    <property type="match status" value="1"/>
</dbReference>
<dbReference type="Gene3D" id="1.20.900.10">
    <property type="entry name" value="Dbl homology (DH) domain"/>
    <property type="match status" value="1"/>
</dbReference>
<reference evidence="7" key="1">
    <citation type="submission" date="2014-09" db="EMBL/GenBank/DDBJ databases">
        <title>Draft genome sequence of an oleaginous Mucoromycotina fungus Mucor ambiguus NBRC6742.</title>
        <authorList>
            <person name="Takeda I."/>
            <person name="Yamane N."/>
            <person name="Morita T."/>
            <person name="Tamano K."/>
            <person name="Machida M."/>
            <person name="Baker S."/>
            <person name="Koike H."/>
        </authorList>
    </citation>
    <scope>NUCLEOTIDE SEQUENCE</scope>
    <source>
        <strain evidence="7">NBRC 6742</strain>
    </source>
</reference>
<feature type="compositionally biased region" description="Low complexity" evidence="3">
    <location>
        <begin position="285"/>
        <end position="295"/>
    </location>
</feature>
<name>A0A0C9MRM5_9FUNG</name>
<feature type="compositionally biased region" description="Low complexity" evidence="3">
    <location>
        <begin position="387"/>
        <end position="403"/>
    </location>
</feature>
<dbReference type="PROSITE" id="PS50219">
    <property type="entry name" value="CNH"/>
    <property type="match status" value="1"/>
</dbReference>
<accession>A0A0C9MRM5</accession>
<dbReference type="SMART" id="SM00036">
    <property type="entry name" value="CNH"/>
    <property type="match status" value="1"/>
</dbReference>
<dbReference type="Gene3D" id="2.30.29.30">
    <property type="entry name" value="Pleckstrin-homology domain (PH domain)/Phosphotyrosine-binding domain (PTB)"/>
    <property type="match status" value="1"/>
</dbReference>
<evidence type="ECO:0000259" key="4">
    <source>
        <dbReference type="PROSITE" id="PS50003"/>
    </source>
</evidence>
<dbReference type="Pfam" id="PF00621">
    <property type="entry name" value="RhoGEF"/>
    <property type="match status" value="1"/>
</dbReference>
<keyword evidence="2" id="KW-0344">Guanine-nucleotide releasing factor</keyword>
<evidence type="ECO:0000259" key="5">
    <source>
        <dbReference type="PROSITE" id="PS50010"/>
    </source>
</evidence>
<feature type="domain" description="DH" evidence="5">
    <location>
        <begin position="677"/>
        <end position="867"/>
    </location>
</feature>
<dbReference type="CDD" id="cd00160">
    <property type="entry name" value="RhoGEF"/>
    <property type="match status" value="1"/>
</dbReference>
<feature type="domain" description="CNH" evidence="6">
    <location>
        <begin position="1057"/>
        <end position="1370"/>
    </location>
</feature>
<dbReference type="Pfam" id="PF00780">
    <property type="entry name" value="CNH"/>
    <property type="match status" value="1"/>
</dbReference>
<evidence type="ECO:0000256" key="3">
    <source>
        <dbReference type="SAM" id="MobiDB-lite"/>
    </source>
</evidence>
<dbReference type="InterPro" id="IPR035899">
    <property type="entry name" value="DBL_dom_sf"/>
</dbReference>
<dbReference type="Pfam" id="PF15405">
    <property type="entry name" value="PH_5"/>
    <property type="match status" value="1"/>
</dbReference>
<dbReference type="PROSITE" id="PS50003">
    <property type="entry name" value="PH_DOMAIN"/>
    <property type="match status" value="1"/>
</dbReference>
<organism evidence="7">
    <name type="scientific">Mucor ambiguus</name>
    <dbReference type="NCBI Taxonomy" id="91626"/>
    <lineage>
        <taxon>Eukaryota</taxon>
        <taxon>Fungi</taxon>
        <taxon>Fungi incertae sedis</taxon>
        <taxon>Mucoromycota</taxon>
        <taxon>Mucoromycotina</taxon>
        <taxon>Mucoromycetes</taxon>
        <taxon>Mucorales</taxon>
        <taxon>Mucorineae</taxon>
        <taxon>Mucoraceae</taxon>
        <taxon>Mucor</taxon>
    </lineage>
</organism>
<evidence type="ECO:0000259" key="6">
    <source>
        <dbReference type="PROSITE" id="PS50219"/>
    </source>
</evidence>
<evidence type="ECO:0000256" key="1">
    <source>
        <dbReference type="ARBA" id="ARBA00022553"/>
    </source>
</evidence>
<dbReference type="EMBL" id="DF836360">
    <property type="protein sequence ID" value="GAN04683.1"/>
    <property type="molecule type" value="Genomic_DNA"/>
</dbReference>
<dbReference type="GO" id="GO:0005085">
    <property type="term" value="F:guanyl-nucleotide exchange factor activity"/>
    <property type="evidence" value="ECO:0007669"/>
    <property type="project" value="UniProtKB-KW"/>
</dbReference>
<dbReference type="InterPro" id="IPR052233">
    <property type="entry name" value="Rho-type_GEFs"/>
</dbReference>
<feature type="compositionally biased region" description="Polar residues" evidence="3">
    <location>
        <begin position="344"/>
        <end position="376"/>
    </location>
</feature>
<dbReference type="InterPro" id="IPR001849">
    <property type="entry name" value="PH_domain"/>
</dbReference>
<feature type="domain" description="PH" evidence="4">
    <location>
        <begin position="902"/>
        <end position="1023"/>
    </location>
</feature>
<dbReference type="SUPFAM" id="SSF50729">
    <property type="entry name" value="PH domain-like"/>
    <property type="match status" value="1"/>
</dbReference>
<feature type="region of interest" description="Disordered" evidence="3">
    <location>
        <begin position="313"/>
        <end position="428"/>
    </location>
</feature>
<proteinExistence type="predicted"/>
<dbReference type="SMART" id="SM00233">
    <property type="entry name" value="PH"/>
    <property type="match status" value="1"/>
</dbReference>
<keyword evidence="1" id="KW-0597">Phosphoprotein</keyword>
<dbReference type="InterPro" id="IPR011993">
    <property type="entry name" value="PH-like_dom_sf"/>
</dbReference>
<feature type="region of interest" description="Disordered" evidence="3">
    <location>
        <begin position="276"/>
        <end position="298"/>
    </location>
</feature>
<dbReference type="PROSITE" id="PS50010">
    <property type="entry name" value="DH_2"/>
    <property type="match status" value="1"/>
</dbReference>
<feature type="compositionally biased region" description="Low complexity" evidence="3">
    <location>
        <begin position="43"/>
        <end position="67"/>
    </location>
</feature>
<dbReference type="InterPro" id="IPR041675">
    <property type="entry name" value="PH_5"/>
</dbReference>
<dbReference type="Proteomes" id="UP000053815">
    <property type="component" value="Unassembled WGS sequence"/>
</dbReference>
<feature type="compositionally biased region" description="Polar residues" evidence="3">
    <location>
        <begin position="133"/>
        <end position="144"/>
    </location>
</feature>
<dbReference type="OrthoDB" id="2272012at2759"/>
<dbReference type="InterPro" id="IPR001180">
    <property type="entry name" value="CNH_dom"/>
</dbReference>
<feature type="compositionally biased region" description="Polar residues" evidence="3">
    <location>
        <begin position="78"/>
        <end position="92"/>
    </location>
</feature>
<feature type="region of interest" description="Disordered" evidence="3">
    <location>
        <begin position="1"/>
        <end position="231"/>
    </location>
</feature>
<feature type="compositionally biased region" description="Polar residues" evidence="3">
    <location>
        <begin position="153"/>
        <end position="169"/>
    </location>
</feature>
<dbReference type="STRING" id="91626.A0A0C9MRM5"/>
<gene>
    <name evidence="7" type="ORF">MAM1_0071d04147</name>
</gene>
<evidence type="ECO:0000313" key="7">
    <source>
        <dbReference type="EMBL" id="GAN04683.1"/>
    </source>
</evidence>
<keyword evidence="8" id="KW-1185">Reference proteome</keyword>